<dbReference type="SUPFAM" id="SSF53335">
    <property type="entry name" value="S-adenosyl-L-methionine-dependent methyltransferases"/>
    <property type="match status" value="1"/>
</dbReference>
<dbReference type="InterPro" id="IPR013216">
    <property type="entry name" value="Methyltransf_11"/>
</dbReference>
<organism evidence="2 3">
    <name type="scientific">Paraburkholderia haematera</name>
    <dbReference type="NCBI Taxonomy" id="2793077"/>
    <lineage>
        <taxon>Bacteria</taxon>
        <taxon>Pseudomonadati</taxon>
        <taxon>Pseudomonadota</taxon>
        <taxon>Betaproteobacteria</taxon>
        <taxon>Burkholderiales</taxon>
        <taxon>Burkholderiaceae</taxon>
        <taxon>Paraburkholderia</taxon>
    </lineage>
</organism>
<name>A0ABN7KJ99_9BURK</name>
<proteinExistence type="predicted"/>
<evidence type="ECO:0000259" key="1">
    <source>
        <dbReference type="Pfam" id="PF08241"/>
    </source>
</evidence>
<dbReference type="CDD" id="cd02440">
    <property type="entry name" value="AdoMet_MTases"/>
    <property type="match status" value="1"/>
</dbReference>
<dbReference type="Pfam" id="PF08241">
    <property type="entry name" value="Methyltransf_11"/>
    <property type="match status" value="1"/>
</dbReference>
<dbReference type="InterPro" id="IPR029063">
    <property type="entry name" value="SAM-dependent_MTases_sf"/>
</dbReference>
<dbReference type="Gene3D" id="3.40.50.150">
    <property type="entry name" value="Vaccinia Virus protein VP39"/>
    <property type="match status" value="1"/>
</dbReference>
<evidence type="ECO:0000313" key="2">
    <source>
        <dbReference type="EMBL" id="CAE6696424.1"/>
    </source>
</evidence>
<evidence type="ECO:0000313" key="3">
    <source>
        <dbReference type="Proteomes" id="UP000672526"/>
    </source>
</evidence>
<sequence length="838" mass="92964">MGKQRLNSEFKRLAIEMVAPKDGPLPPFIDDASLQRIATLLQTSPTIAVVDLGVHATPTSHPSFSRFAQLVGNILRERGGRVVVWCDTTTDCEILTALTPLACPVVTMALPGFDSTEVKNLNKCAGFLTEDDIGADDTYALGVPLAARPDAPPPVRSASVHGGCPIVEQGFWCFDTDGREFACHRLLQNREALGTPSAENPAGESVDQQRHALCHTLRLDQRDQATKSCVGCHFSYQGWVDDNDLRTFWITKDDRGDITDRAEREHLFGKAIPTAQRVVRVDLGCGPMKRPGFIGIDRFPLPGVDITADLNKGIPLPEDSVDYLVASHSLEHFDDLPHVIHEIHRVCKDRALVTIVAPYSATGLNLANPYHVQVFNEHTARFFTNAAETALQVADYDFPSAINWGLASSDHSNWLADLRLLKCEFFYMPAYRGLEEPAKRVLRHSLNDVCEQMLLQMLVVKSPISAAEFAERTQTTVYQEPPVLTARRAEEARVGEANMFTALAELPKSVSELGEVVAHWRLQMESMATDARSVNHQLRSLHTELVALSERLDRVERAVVGTHQAIEADGTLIAKRITAVNTELIRRDQQQRSKFEELEKTVAQLQRHLEEPRIAAEQAAQAAALTAAAPEPEHEPVPQPVIETVFEEPHPLQKQAVNAALSRESGGEPLSRAIRLYRRRAQNLTGLISPRFNSLKQFGERHGWITQGLRLQESNLWRSGQEWIYDLPVESGSLAGIRLAVTAQFTPSAQTPLFDCAVWSADSNNMLAGAKLTPRGDLSVEPVEISFTPIDVARGFVRIRLIALPAVEALGIRTIEWRGLNALRQVKKIHLFCEPVYQ</sequence>
<protein>
    <recommendedName>
        <fullName evidence="1">Methyltransferase type 11 domain-containing protein</fullName>
    </recommendedName>
</protein>
<dbReference type="Proteomes" id="UP000672526">
    <property type="component" value="Unassembled WGS sequence"/>
</dbReference>
<gene>
    <name evidence="2" type="ORF">R69888_00489</name>
</gene>
<feature type="domain" description="Methyltransferase type 11" evidence="1">
    <location>
        <begin position="307"/>
        <end position="351"/>
    </location>
</feature>
<reference evidence="2 3" key="1">
    <citation type="submission" date="2021-02" db="EMBL/GenBank/DDBJ databases">
        <authorList>
            <person name="Vanwijnsberghe S."/>
        </authorList>
    </citation>
    <scope>NUCLEOTIDE SEQUENCE [LARGE SCALE GENOMIC DNA]</scope>
    <source>
        <strain evidence="2 3">LMG 31837</strain>
    </source>
</reference>
<accession>A0ABN7KJ99</accession>
<keyword evidence="3" id="KW-1185">Reference proteome</keyword>
<comment type="caution">
    <text evidence="2">The sequence shown here is derived from an EMBL/GenBank/DDBJ whole genome shotgun (WGS) entry which is preliminary data.</text>
</comment>
<dbReference type="EMBL" id="CAJNBK010000001">
    <property type="protein sequence ID" value="CAE6696424.1"/>
    <property type="molecule type" value="Genomic_DNA"/>
</dbReference>